<sequence>MNIQNDFGRGKRWRKMNKKGTNGIDWIICREVSEVSITITVFKIFIEARLRSHLKKDERVRLDVEDLEEEYKCKS</sequence>
<organism evidence="1 2">
    <name type="scientific">Lasius niger</name>
    <name type="common">Black garden ant</name>
    <dbReference type="NCBI Taxonomy" id="67767"/>
    <lineage>
        <taxon>Eukaryota</taxon>
        <taxon>Metazoa</taxon>
        <taxon>Ecdysozoa</taxon>
        <taxon>Arthropoda</taxon>
        <taxon>Hexapoda</taxon>
        <taxon>Insecta</taxon>
        <taxon>Pterygota</taxon>
        <taxon>Neoptera</taxon>
        <taxon>Endopterygota</taxon>
        <taxon>Hymenoptera</taxon>
        <taxon>Apocrita</taxon>
        <taxon>Aculeata</taxon>
        <taxon>Formicoidea</taxon>
        <taxon>Formicidae</taxon>
        <taxon>Formicinae</taxon>
        <taxon>Lasius</taxon>
        <taxon>Lasius</taxon>
    </lineage>
</organism>
<dbReference type="AlphaFoldDB" id="A0A0J7KK62"/>
<dbReference type="PaxDb" id="67767-A0A0J7KK62"/>
<reference evidence="1 2" key="1">
    <citation type="submission" date="2015-04" db="EMBL/GenBank/DDBJ databases">
        <title>Lasius niger genome sequencing.</title>
        <authorList>
            <person name="Konorov E.A."/>
            <person name="Nikitin M.A."/>
            <person name="Kirill M.V."/>
            <person name="Chang P."/>
        </authorList>
    </citation>
    <scope>NUCLEOTIDE SEQUENCE [LARGE SCALE GENOMIC DNA]</scope>
    <source>
        <tissue evidence="1">Whole</tissue>
    </source>
</reference>
<dbReference type="EMBL" id="LBMM01006436">
    <property type="protein sequence ID" value="KMQ90609.1"/>
    <property type="molecule type" value="Genomic_DNA"/>
</dbReference>
<comment type="caution">
    <text evidence="1">The sequence shown here is derived from an EMBL/GenBank/DDBJ whole genome shotgun (WGS) entry which is preliminary data.</text>
</comment>
<proteinExistence type="predicted"/>
<dbReference type="Proteomes" id="UP000036403">
    <property type="component" value="Unassembled WGS sequence"/>
</dbReference>
<evidence type="ECO:0000313" key="2">
    <source>
        <dbReference type="Proteomes" id="UP000036403"/>
    </source>
</evidence>
<protein>
    <submittedName>
        <fullName evidence="1">Uncharacterized protein</fullName>
    </submittedName>
</protein>
<keyword evidence="2" id="KW-1185">Reference proteome</keyword>
<accession>A0A0J7KK62</accession>
<gene>
    <name evidence="1" type="ORF">RF55_9608</name>
</gene>
<evidence type="ECO:0000313" key="1">
    <source>
        <dbReference type="EMBL" id="KMQ90609.1"/>
    </source>
</evidence>
<name>A0A0J7KK62_LASNI</name>